<comment type="catalytic activity">
    <reaction evidence="1">
        <text>ATP + protein L-histidine = ADP + protein N-phospho-L-histidine.</text>
        <dbReference type="EC" id="2.7.13.3"/>
    </reaction>
</comment>
<dbReference type="InterPro" id="IPR004358">
    <property type="entry name" value="Sig_transdc_His_kin-like_C"/>
</dbReference>
<keyword evidence="7" id="KW-0547">Nucleotide-binding</keyword>
<dbReference type="GO" id="GO:0030295">
    <property type="term" value="F:protein kinase activator activity"/>
    <property type="evidence" value="ECO:0007669"/>
    <property type="project" value="TreeGrafter"/>
</dbReference>
<evidence type="ECO:0000256" key="4">
    <source>
        <dbReference type="ARBA" id="ARBA00022553"/>
    </source>
</evidence>
<evidence type="ECO:0000256" key="9">
    <source>
        <dbReference type="ARBA" id="ARBA00022840"/>
    </source>
</evidence>
<dbReference type="Pfam" id="PF01590">
    <property type="entry name" value="GAF"/>
    <property type="match status" value="1"/>
</dbReference>
<accession>A0A4U1IX87</accession>
<dbReference type="AlphaFoldDB" id="A0A4U1IX87"/>
<dbReference type="Pfam" id="PF02518">
    <property type="entry name" value="HATPase_c"/>
    <property type="match status" value="1"/>
</dbReference>
<evidence type="ECO:0000256" key="7">
    <source>
        <dbReference type="ARBA" id="ARBA00022741"/>
    </source>
</evidence>
<feature type="domain" description="PAS" evidence="15">
    <location>
        <begin position="78"/>
        <end position="143"/>
    </location>
</feature>
<dbReference type="InterPro" id="IPR005467">
    <property type="entry name" value="His_kinase_dom"/>
</dbReference>
<evidence type="ECO:0000313" key="17">
    <source>
        <dbReference type="EMBL" id="TKC99210.1"/>
    </source>
</evidence>
<feature type="region of interest" description="Disordered" evidence="13">
    <location>
        <begin position="191"/>
        <end position="221"/>
    </location>
</feature>
<dbReference type="InterPro" id="IPR036890">
    <property type="entry name" value="HATPase_C_sf"/>
</dbReference>
<keyword evidence="4" id="KW-0597">Phosphoprotein</keyword>
<keyword evidence="18" id="KW-1185">Reference proteome</keyword>
<evidence type="ECO:0000259" key="15">
    <source>
        <dbReference type="PROSITE" id="PS50112"/>
    </source>
</evidence>
<evidence type="ECO:0000256" key="5">
    <source>
        <dbReference type="ARBA" id="ARBA00022679"/>
    </source>
</evidence>
<dbReference type="SMART" id="SM00388">
    <property type="entry name" value="HisKA"/>
    <property type="match status" value="1"/>
</dbReference>
<sequence>MCKAERSRGKKERRQTKTDPSSRTDAGAPSQGCKCSIRQVCRRGKVGDVHDGTSDLNAPGAGATLREMLGPKGSGLSLLDSLGAIVWLADATELSLSFLNRQASALLGLPRSDAQSASCVLSRVHRDDRAHLRDVCQAVASTGTSRPVDYRIASASGQLVPLSGHVHAVRAESGDALLALAFVGLVAPGQTPAPRPDGAADKAHEHGSRAEDGQRDVHAAGGPLSVRRATRLSRIEDIIDNIDGIVWEVDADTFSFTYVSAHAEQILGYTVAQWLAEPTFWVDHIHPDDRHWCVALCKEATARGEPHRFEYRMIAADGRVVWLRDYVRVVLDQGRPARLRGVMVDITEWKDVQGELEKTVSLLRTTLDSTADGILVTASDGSTINAYNQQFVEMWRLPLSILEQGSDEQALASVLDQIADPASFHAKVRWLYQSPEEESYDIVAFKDGRLFERYSRPQRIGRDVIGRVWSFRDVSRRFRAEAERDRLLVEERRLRADAERAHGRMAFLAEASRKLAAAPLDMDRTLAAVVELVVPSLARWCAFVLPEGIGARAEPTTAATHESATIDDRLCPLLRRYLPGADDPIGFTQVLRSGEPLLASIVPDEALLAVARDEAHLALLRALGATPRMLVPLLIQGRAMGVLAMGARPLGSHFSPEDQALVEELGRRCSTALENMRLYGEVQEALRRKEESLALLDTLFTSAPVGLAFLDRDMRYVRSNRALAVGIHRRSPEEEIGMTPHQAIPELAARVEPYIRRVLETGKPLVGVEISARIPADPDHDRHWLASYYPVRTARGDLLGVGVVVVDLTDQKCAEEVRAKLYQEAQEAIRVRDDFLSIASHELKTPLATLTLRLEQISRRLRDGQPVDKEPLVRALAQIGRLTALTNDLLDVSRIAAGRLTIRAEQVALADLAREAVANAAVGLQKHTIEIVEPFEDLVVVADRGRLAQVLGNLLDNAIKYSPAGGTIRVALSKRDREAVLSVTDPGIGIPREQQGMLFERYFRARNAPITSYGGLGLGLYICRDIVERHGGRIWTQSEVGQGSTFTIALPLEGRPQEEQARPG</sequence>
<evidence type="ECO:0000256" key="10">
    <source>
        <dbReference type="ARBA" id="ARBA00022989"/>
    </source>
</evidence>
<dbReference type="Gene3D" id="3.30.565.10">
    <property type="entry name" value="Histidine kinase-like ATPase, C-terminal domain"/>
    <property type="match status" value="1"/>
</dbReference>
<dbReference type="SUPFAM" id="SSF55781">
    <property type="entry name" value="GAF domain-like"/>
    <property type="match status" value="1"/>
</dbReference>
<evidence type="ECO:0000256" key="1">
    <source>
        <dbReference type="ARBA" id="ARBA00000085"/>
    </source>
</evidence>
<evidence type="ECO:0000256" key="11">
    <source>
        <dbReference type="ARBA" id="ARBA00023012"/>
    </source>
</evidence>
<dbReference type="CDD" id="cd00075">
    <property type="entry name" value="HATPase"/>
    <property type="match status" value="1"/>
</dbReference>
<organism evidence="17 18">
    <name type="scientific">Polyangium fumosum</name>
    <dbReference type="NCBI Taxonomy" id="889272"/>
    <lineage>
        <taxon>Bacteria</taxon>
        <taxon>Pseudomonadati</taxon>
        <taxon>Myxococcota</taxon>
        <taxon>Polyangia</taxon>
        <taxon>Polyangiales</taxon>
        <taxon>Polyangiaceae</taxon>
        <taxon>Polyangium</taxon>
    </lineage>
</organism>
<keyword evidence="9" id="KW-0067">ATP-binding</keyword>
<name>A0A4U1IX87_9BACT</name>
<dbReference type="OrthoDB" id="5489996at2"/>
<dbReference type="Pfam" id="PF08447">
    <property type="entry name" value="PAS_3"/>
    <property type="match status" value="2"/>
</dbReference>
<feature type="domain" description="PAS" evidence="15">
    <location>
        <begin position="231"/>
        <end position="290"/>
    </location>
</feature>
<dbReference type="SUPFAM" id="SSF47384">
    <property type="entry name" value="Homodimeric domain of signal transducing histidine kinase"/>
    <property type="match status" value="1"/>
</dbReference>
<keyword evidence="8" id="KW-0418">Kinase</keyword>
<dbReference type="InterPro" id="IPR035965">
    <property type="entry name" value="PAS-like_dom_sf"/>
</dbReference>
<dbReference type="InterPro" id="IPR003018">
    <property type="entry name" value="GAF"/>
</dbReference>
<dbReference type="EMBL" id="SSMQ01000059">
    <property type="protein sequence ID" value="TKC99210.1"/>
    <property type="molecule type" value="Genomic_DNA"/>
</dbReference>
<keyword evidence="6" id="KW-0812">Transmembrane</keyword>
<keyword evidence="5" id="KW-0808">Transferase</keyword>
<evidence type="ECO:0000256" key="6">
    <source>
        <dbReference type="ARBA" id="ARBA00022692"/>
    </source>
</evidence>
<keyword evidence="12" id="KW-0472">Membrane</keyword>
<dbReference type="PROSITE" id="PS50109">
    <property type="entry name" value="HIS_KIN"/>
    <property type="match status" value="1"/>
</dbReference>
<dbReference type="PRINTS" id="PR00344">
    <property type="entry name" value="BCTRLSENSOR"/>
</dbReference>
<dbReference type="SMART" id="SM00065">
    <property type="entry name" value="GAF"/>
    <property type="match status" value="1"/>
</dbReference>
<dbReference type="SMART" id="SM00387">
    <property type="entry name" value="HATPase_c"/>
    <property type="match status" value="1"/>
</dbReference>
<dbReference type="InterPro" id="IPR013656">
    <property type="entry name" value="PAS_4"/>
</dbReference>
<dbReference type="PANTHER" id="PTHR42878">
    <property type="entry name" value="TWO-COMPONENT HISTIDINE KINASE"/>
    <property type="match status" value="1"/>
</dbReference>
<dbReference type="CDD" id="cd00082">
    <property type="entry name" value="HisKA"/>
    <property type="match status" value="1"/>
</dbReference>
<dbReference type="Gene3D" id="3.30.450.20">
    <property type="entry name" value="PAS domain"/>
    <property type="match status" value="4"/>
</dbReference>
<dbReference type="GO" id="GO:0005524">
    <property type="term" value="F:ATP binding"/>
    <property type="evidence" value="ECO:0007669"/>
    <property type="project" value="UniProtKB-KW"/>
</dbReference>
<dbReference type="NCBIfam" id="TIGR00229">
    <property type="entry name" value="sensory_box"/>
    <property type="match status" value="1"/>
</dbReference>
<dbReference type="CDD" id="cd00130">
    <property type="entry name" value="PAS"/>
    <property type="match status" value="2"/>
</dbReference>
<feature type="domain" description="PAC" evidence="16">
    <location>
        <begin position="307"/>
        <end position="358"/>
    </location>
</feature>
<evidence type="ECO:0000256" key="3">
    <source>
        <dbReference type="ARBA" id="ARBA00012438"/>
    </source>
</evidence>
<dbReference type="InterPro" id="IPR013655">
    <property type="entry name" value="PAS_fold_3"/>
</dbReference>
<evidence type="ECO:0000313" key="18">
    <source>
        <dbReference type="Proteomes" id="UP000309215"/>
    </source>
</evidence>
<dbReference type="InterPro" id="IPR029016">
    <property type="entry name" value="GAF-like_dom_sf"/>
</dbReference>
<evidence type="ECO:0000256" key="12">
    <source>
        <dbReference type="ARBA" id="ARBA00023136"/>
    </source>
</evidence>
<keyword evidence="10" id="KW-1133">Transmembrane helix</keyword>
<comment type="subcellular location">
    <subcellularLocation>
        <location evidence="2">Membrane</location>
        <topology evidence="2">Multi-pass membrane protein</topology>
    </subcellularLocation>
</comment>
<dbReference type="PROSITE" id="PS50112">
    <property type="entry name" value="PAS"/>
    <property type="match status" value="2"/>
</dbReference>
<dbReference type="GO" id="GO:0000155">
    <property type="term" value="F:phosphorelay sensor kinase activity"/>
    <property type="evidence" value="ECO:0007669"/>
    <property type="project" value="InterPro"/>
</dbReference>
<gene>
    <name evidence="17" type="ORF">E8A74_38695</name>
</gene>
<dbReference type="FunFam" id="3.30.565.10:FF:000006">
    <property type="entry name" value="Sensor histidine kinase WalK"/>
    <property type="match status" value="1"/>
</dbReference>
<dbReference type="EC" id="2.7.13.3" evidence="3"/>
<keyword evidence="11" id="KW-0902">Two-component regulatory system</keyword>
<dbReference type="InterPro" id="IPR001610">
    <property type="entry name" value="PAC"/>
</dbReference>
<dbReference type="GO" id="GO:0000156">
    <property type="term" value="F:phosphorelay response regulator activity"/>
    <property type="evidence" value="ECO:0007669"/>
    <property type="project" value="TreeGrafter"/>
</dbReference>
<dbReference type="Pfam" id="PF13188">
    <property type="entry name" value="PAS_8"/>
    <property type="match status" value="1"/>
</dbReference>
<dbReference type="Gene3D" id="3.30.450.40">
    <property type="match status" value="1"/>
</dbReference>
<dbReference type="SUPFAM" id="SSF55785">
    <property type="entry name" value="PYP-like sensor domain (PAS domain)"/>
    <property type="match status" value="4"/>
</dbReference>
<evidence type="ECO:0000256" key="13">
    <source>
        <dbReference type="SAM" id="MobiDB-lite"/>
    </source>
</evidence>
<dbReference type="Pfam" id="PF08448">
    <property type="entry name" value="PAS_4"/>
    <property type="match status" value="1"/>
</dbReference>
<dbReference type="InterPro" id="IPR000014">
    <property type="entry name" value="PAS"/>
</dbReference>
<protein>
    <recommendedName>
        <fullName evidence="3">histidine kinase</fullName>
        <ecNumber evidence="3">2.7.13.3</ecNumber>
    </recommendedName>
</protein>
<evidence type="ECO:0000259" key="14">
    <source>
        <dbReference type="PROSITE" id="PS50109"/>
    </source>
</evidence>
<dbReference type="InterPro" id="IPR003661">
    <property type="entry name" value="HisK_dim/P_dom"/>
</dbReference>
<evidence type="ECO:0000256" key="2">
    <source>
        <dbReference type="ARBA" id="ARBA00004141"/>
    </source>
</evidence>
<comment type="caution">
    <text evidence="17">The sequence shown here is derived from an EMBL/GenBank/DDBJ whole genome shotgun (WGS) entry which is preliminary data.</text>
</comment>
<reference evidence="17 18" key="1">
    <citation type="submission" date="2019-04" db="EMBL/GenBank/DDBJ databases">
        <authorList>
            <person name="Li Y."/>
            <person name="Wang J."/>
        </authorList>
    </citation>
    <scope>NUCLEOTIDE SEQUENCE [LARGE SCALE GENOMIC DNA]</scope>
    <source>
        <strain evidence="17 18">DSM 14668</strain>
    </source>
</reference>
<dbReference type="GO" id="GO:0016020">
    <property type="term" value="C:membrane"/>
    <property type="evidence" value="ECO:0007669"/>
    <property type="project" value="UniProtKB-SubCell"/>
</dbReference>
<feature type="region of interest" description="Disordered" evidence="13">
    <location>
        <begin position="1"/>
        <end position="32"/>
    </location>
</feature>
<feature type="compositionally biased region" description="Basic and acidic residues" evidence="13">
    <location>
        <begin position="198"/>
        <end position="218"/>
    </location>
</feature>
<dbReference type="SMART" id="SM00086">
    <property type="entry name" value="PAC"/>
    <property type="match status" value="1"/>
</dbReference>
<proteinExistence type="predicted"/>
<dbReference type="InterPro" id="IPR036097">
    <property type="entry name" value="HisK_dim/P_sf"/>
</dbReference>
<dbReference type="SMART" id="SM00091">
    <property type="entry name" value="PAS"/>
    <property type="match status" value="4"/>
</dbReference>
<dbReference type="PROSITE" id="PS50113">
    <property type="entry name" value="PAC"/>
    <property type="match status" value="1"/>
</dbReference>
<dbReference type="InterPro" id="IPR000700">
    <property type="entry name" value="PAS-assoc_C"/>
</dbReference>
<feature type="domain" description="Histidine kinase" evidence="14">
    <location>
        <begin position="838"/>
        <end position="1054"/>
    </location>
</feature>
<dbReference type="SUPFAM" id="SSF55874">
    <property type="entry name" value="ATPase domain of HSP90 chaperone/DNA topoisomerase II/histidine kinase"/>
    <property type="match status" value="1"/>
</dbReference>
<evidence type="ECO:0000256" key="8">
    <source>
        <dbReference type="ARBA" id="ARBA00022777"/>
    </source>
</evidence>
<dbReference type="Proteomes" id="UP000309215">
    <property type="component" value="Unassembled WGS sequence"/>
</dbReference>
<dbReference type="InterPro" id="IPR003594">
    <property type="entry name" value="HATPase_dom"/>
</dbReference>
<dbReference type="GO" id="GO:0007234">
    <property type="term" value="P:osmosensory signaling via phosphorelay pathway"/>
    <property type="evidence" value="ECO:0007669"/>
    <property type="project" value="TreeGrafter"/>
</dbReference>
<evidence type="ECO:0000259" key="16">
    <source>
        <dbReference type="PROSITE" id="PS50113"/>
    </source>
</evidence>
<dbReference type="Pfam" id="PF00512">
    <property type="entry name" value="HisKA"/>
    <property type="match status" value="1"/>
</dbReference>
<dbReference type="InterPro" id="IPR050351">
    <property type="entry name" value="BphY/WalK/GraS-like"/>
</dbReference>
<dbReference type="PANTHER" id="PTHR42878:SF7">
    <property type="entry name" value="SENSOR HISTIDINE KINASE GLRK"/>
    <property type="match status" value="1"/>
</dbReference>
<dbReference type="Gene3D" id="1.10.287.130">
    <property type="match status" value="1"/>
</dbReference>